<feature type="transmembrane region" description="Helical" evidence="8">
    <location>
        <begin position="243"/>
        <end position="264"/>
    </location>
</feature>
<keyword evidence="2" id="KW-0813">Transport</keyword>
<feature type="transmembrane region" description="Helical" evidence="8">
    <location>
        <begin position="276"/>
        <end position="298"/>
    </location>
</feature>
<evidence type="ECO:0000313" key="11">
    <source>
        <dbReference type="EMBL" id="GAB1319957.1"/>
    </source>
</evidence>
<evidence type="ECO:0000256" key="1">
    <source>
        <dbReference type="ARBA" id="ARBA00004141"/>
    </source>
</evidence>
<sequence length="699" mass="78007">MKVVPARFFLALLTCFPAFAQDVLLPGYGNYPFDPICAQACLQAFRPYRLNCTDLELAEKPFDYAAPSTSPSCYGSDPAFLTSAAWCVHSRCPPDTKIAELEAYWQMAATTATRPKTLPPPKWSYTVALDNVDPKPPRNQLAVDDIWLNETSLLPEVAYLAAVNGMVSLAHEQVTESEFSITLLVIALGIPIFLTWAVRWLPFVGTLSDKIKPYLIYPSTIGTYHTRPLPFQLGNVPTLGQTLYIVIFFILNIILSAVAYQSWIPNAFYITQYKEILNHITIRTGAFSFMLLPVLLLFSSRNNILLYLTGWSYSTYLLLHRWVARLFMVHVVVHSIAAFQIYRFYETTPWWYWGIVGTVLVVVLTVGSGLYVRGAQYELFLITHVVLTVLVLVASWYHLIGWYEYLGMTVAAKNTYGYEIWFYFAAAVWVFDRLARVFRVIRWGPKRATVAEVVGTRHVRVDIPGVRWATGPARHVFVYFPTLRPWTPWENHPFSIVPTCLLQQQQQQGPSRSGSDVGSNTLADNEKQLPTTQISTSDSVESTTAGITLLVSKSSGITSYLQSNTRLLTFLDGPYPSTSTTELLRCDRILIIAGGIGVSGALPWAYSHHNAKLAWSVKEADRGLADAVDLGGVATKEVRVGSRFNVDDLIAEEEMAGWSRVGVLVCGPGSLCDDVRAAVVAAGKRGKVVFELEIDSFTW</sequence>
<accession>A0ABQ0GQF1</accession>
<keyword evidence="3 8" id="KW-0812">Transmembrane</keyword>
<dbReference type="InterPro" id="IPR013130">
    <property type="entry name" value="Fe3_Rdtase_TM_dom"/>
</dbReference>
<dbReference type="RefSeq" id="XP_070921687.1">
    <property type="nucleotide sequence ID" value="XM_071065586.1"/>
</dbReference>
<evidence type="ECO:0000256" key="5">
    <source>
        <dbReference type="ARBA" id="ARBA00023065"/>
    </source>
</evidence>
<organism evidence="11 12">
    <name type="scientific">Madurella fahalii</name>
    <dbReference type="NCBI Taxonomy" id="1157608"/>
    <lineage>
        <taxon>Eukaryota</taxon>
        <taxon>Fungi</taxon>
        <taxon>Dikarya</taxon>
        <taxon>Ascomycota</taxon>
        <taxon>Pezizomycotina</taxon>
        <taxon>Sordariomycetes</taxon>
        <taxon>Sordariomycetidae</taxon>
        <taxon>Sordariales</taxon>
        <taxon>Sordariales incertae sedis</taxon>
        <taxon>Madurella</taxon>
    </lineage>
</organism>
<evidence type="ECO:0000256" key="4">
    <source>
        <dbReference type="ARBA" id="ARBA00022989"/>
    </source>
</evidence>
<evidence type="ECO:0000256" key="8">
    <source>
        <dbReference type="SAM" id="Phobius"/>
    </source>
</evidence>
<protein>
    <recommendedName>
        <fullName evidence="10">Ferric oxidoreductase domain-containing protein</fullName>
    </recommendedName>
</protein>
<feature type="chain" id="PRO_5046144286" description="Ferric oxidoreductase domain-containing protein" evidence="9">
    <location>
        <begin position="21"/>
        <end position="699"/>
    </location>
</feature>
<feature type="region of interest" description="Disordered" evidence="7">
    <location>
        <begin position="507"/>
        <end position="537"/>
    </location>
</feature>
<evidence type="ECO:0000256" key="9">
    <source>
        <dbReference type="SAM" id="SignalP"/>
    </source>
</evidence>
<dbReference type="GeneID" id="98180909"/>
<evidence type="ECO:0000313" key="12">
    <source>
        <dbReference type="Proteomes" id="UP001628179"/>
    </source>
</evidence>
<feature type="domain" description="Ferric oxidoreductase" evidence="10">
    <location>
        <begin position="284"/>
        <end position="394"/>
    </location>
</feature>
<dbReference type="SUPFAM" id="SSF52343">
    <property type="entry name" value="Ferredoxin reductase-like, C-terminal NADP-linked domain"/>
    <property type="match status" value="1"/>
</dbReference>
<feature type="transmembrane region" description="Helical" evidence="8">
    <location>
        <begin position="420"/>
        <end position="438"/>
    </location>
</feature>
<dbReference type="InterPro" id="IPR039261">
    <property type="entry name" value="FNR_nucleotide-bd"/>
</dbReference>
<dbReference type="Proteomes" id="UP001628179">
    <property type="component" value="Unassembled WGS sequence"/>
</dbReference>
<dbReference type="SFLD" id="SFLDS00052">
    <property type="entry name" value="Ferric_Reductase_Domain"/>
    <property type="match status" value="1"/>
</dbReference>
<evidence type="ECO:0000256" key="7">
    <source>
        <dbReference type="SAM" id="MobiDB-lite"/>
    </source>
</evidence>
<feature type="transmembrane region" description="Helical" evidence="8">
    <location>
        <begin position="379"/>
        <end position="400"/>
    </location>
</feature>
<dbReference type="Pfam" id="PF01794">
    <property type="entry name" value="Ferric_reduct"/>
    <property type="match status" value="1"/>
</dbReference>
<feature type="transmembrane region" description="Helical" evidence="8">
    <location>
        <begin position="179"/>
        <end position="198"/>
    </location>
</feature>
<keyword evidence="12" id="KW-1185">Reference proteome</keyword>
<keyword evidence="5" id="KW-0406">Ion transport</keyword>
<name>A0ABQ0GQF1_9PEZI</name>
<keyword evidence="9" id="KW-0732">Signal</keyword>
<dbReference type="EMBL" id="BAAFSV010000006">
    <property type="protein sequence ID" value="GAB1319957.1"/>
    <property type="molecule type" value="Genomic_DNA"/>
</dbReference>
<feature type="transmembrane region" description="Helical" evidence="8">
    <location>
        <begin position="326"/>
        <end position="345"/>
    </location>
</feature>
<feature type="compositionally biased region" description="Polar residues" evidence="7">
    <location>
        <begin position="509"/>
        <end position="537"/>
    </location>
</feature>
<dbReference type="PANTHER" id="PTHR32361:SF9">
    <property type="entry name" value="FERRIC REDUCTASE TRANSMEMBRANE COMPONENT 3-RELATED"/>
    <property type="match status" value="1"/>
</dbReference>
<proteinExistence type="predicted"/>
<evidence type="ECO:0000259" key="10">
    <source>
        <dbReference type="Pfam" id="PF01794"/>
    </source>
</evidence>
<dbReference type="SFLD" id="SFLDG01168">
    <property type="entry name" value="Ferric_reductase_subgroup_(FRE"/>
    <property type="match status" value="1"/>
</dbReference>
<keyword evidence="4 8" id="KW-1133">Transmembrane helix</keyword>
<reference evidence="11 12" key="1">
    <citation type="submission" date="2024-09" db="EMBL/GenBank/DDBJ databases">
        <title>Itraconazole resistance in Madurella fahalii resulting from another homologue of gene encoding cytochrome P450 14-alpha sterol demethylase (CYP51).</title>
        <authorList>
            <person name="Yoshioka I."/>
            <person name="Fahal A.H."/>
            <person name="Kaneko S."/>
            <person name="Yaguchi T."/>
        </authorList>
    </citation>
    <scope>NUCLEOTIDE SEQUENCE [LARGE SCALE GENOMIC DNA]</scope>
    <source>
        <strain evidence="11 12">IFM 68171</strain>
    </source>
</reference>
<gene>
    <name evidence="11" type="ORF">MFIFM68171_10167</name>
</gene>
<feature type="transmembrane region" description="Helical" evidence="8">
    <location>
        <begin position="351"/>
        <end position="372"/>
    </location>
</feature>
<dbReference type="PANTHER" id="PTHR32361">
    <property type="entry name" value="FERRIC/CUPRIC REDUCTASE TRANSMEMBRANE COMPONENT"/>
    <property type="match status" value="1"/>
</dbReference>
<evidence type="ECO:0000256" key="6">
    <source>
        <dbReference type="ARBA" id="ARBA00023136"/>
    </source>
</evidence>
<keyword evidence="6 8" id="KW-0472">Membrane</keyword>
<comment type="subcellular location">
    <subcellularLocation>
        <location evidence="1">Membrane</location>
        <topology evidence="1">Multi-pass membrane protein</topology>
    </subcellularLocation>
</comment>
<dbReference type="CDD" id="cd06186">
    <property type="entry name" value="NOX_Duox_like_FAD_NADP"/>
    <property type="match status" value="1"/>
</dbReference>
<comment type="caution">
    <text evidence="11">The sequence shown here is derived from an EMBL/GenBank/DDBJ whole genome shotgun (WGS) entry which is preliminary data.</text>
</comment>
<evidence type="ECO:0000256" key="2">
    <source>
        <dbReference type="ARBA" id="ARBA00022448"/>
    </source>
</evidence>
<dbReference type="InterPro" id="IPR051410">
    <property type="entry name" value="Ferric/Cupric_Reductase"/>
</dbReference>
<feature type="signal peptide" evidence="9">
    <location>
        <begin position="1"/>
        <end position="20"/>
    </location>
</feature>
<evidence type="ECO:0000256" key="3">
    <source>
        <dbReference type="ARBA" id="ARBA00022692"/>
    </source>
</evidence>
<dbReference type="Gene3D" id="3.40.50.80">
    <property type="entry name" value="Nucleotide-binding domain of ferredoxin-NADP reductase (FNR) module"/>
    <property type="match status" value="1"/>
</dbReference>